<dbReference type="SUPFAM" id="SSF48371">
    <property type="entry name" value="ARM repeat"/>
    <property type="match status" value="1"/>
</dbReference>
<reference evidence="1" key="2">
    <citation type="submission" date="2020-09" db="EMBL/GenBank/DDBJ databases">
        <authorList>
            <person name="Sun Q."/>
            <person name="Ohkuma M."/>
        </authorList>
    </citation>
    <scope>NUCLEOTIDE SEQUENCE</scope>
    <source>
        <strain evidence="1">JCM 4646</strain>
    </source>
</reference>
<proteinExistence type="predicted"/>
<gene>
    <name evidence="1" type="ORF">GCM10018781_58930</name>
</gene>
<dbReference type="EMBL" id="BNBO01000044">
    <property type="protein sequence ID" value="GHH79883.1"/>
    <property type="molecule type" value="Genomic_DNA"/>
</dbReference>
<dbReference type="GeneID" id="95356230"/>
<dbReference type="Gene3D" id="1.25.10.10">
    <property type="entry name" value="Leucine-rich Repeat Variant"/>
    <property type="match status" value="2"/>
</dbReference>
<name>A0A919G890_9ACTN</name>
<comment type="caution">
    <text evidence="1">The sequence shown here is derived from an EMBL/GenBank/DDBJ whole genome shotgun (WGS) entry which is preliminary data.</text>
</comment>
<evidence type="ECO:0000313" key="1">
    <source>
        <dbReference type="EMBL" id="GHH79883.1"/>
    </source>
</evidence>
<dbReference type="AlphaFoldDB" id="A0A919G890"/>
<organism evidence="1 2">
    <name type="scientific">Kitasatospora indigofera</name>
    <dbReference type="NCBI Taxonomy" id="67307"/>
    <lineage>
        <taxon>Bacteria</taxon>
        <taxon>Bacillati</taxon>
        <taxon>Actinomycetota</taxon>
        <taxon>Actinomycetes</taxon>
        <taxon>Kitasatosporales</taxon>
        <taxon>Streptomycetaceae</taxon>
        <taxon>Kitasatospora</taxon>
    </lineage>
</organism>
<dbReference type="Proteomes" id="UP000617734">
    <property type="component" value="Unassembled WGS sequence"/>
</dbReference>
<evidence type="ECO:0000313" key="2">
    <source>
        <dbReference type="Proteomes" id="UP000617734"/>
    </source>
</evidence>
<dbReference type="RefSeq" id="WP_190213960.1">
    <property type="nucleotide sequence ID" value="NZ_BNBO01000044.1"/>
</dbReference>
<evidence type="ECO:0008006" key="3">
    <source>
        <dbReference type="Google" id="ProtNLM"/>
    </source>
</evidence>
<sequence length="516" mass="57117">MSDAGEWDGLFEGIEEVAARPGMAWAWISGLCCHPALDVRVRLAAVEPTLVGYSDRTHPPEVVDAAVARSEWNIRRAWAEHQRGMSVAQWVRLIGDEPAGWRRDILLYRASWHAPRPTAEDFAGWATDPDPKVRLRALYFRGLPEPVAAALAADPDPEVRALLCERGWERLGAHSRAALVADPDPEVRAAAGPRAGHELPMSRAEFDALDEDEQWEAASLQHFDEDCLRHLLDHPDKSVRRYLAENERLTPDTLAVLARDPEAIVRSRVSVRPDTPAELRAEIQPGLPARMPRWQMHWVEDQHGDPVAMRRLAASASTDVREAVAAARTLPPDVLELLARDPATSVRYAVVHHNEAPPADLLLEAALNWTEPWPVLQRPDFPREALNGLADHPDPKQRRLALYAAECTPETVEHLATDPDPMVHAPAAADPRLSPATAMRLLATTEADFRATQETRDLPVPTNYQLRAAVTRNPQLPVPTLTTLLRDQGSAQNAAANPAIPATVAHHLIDLATHHR</sequence>
<protein>
    <recommendedName>
        <fullName evidence="3">PE-PGRS family protein</fullName>
    </recommendedName>
</protein>
<accession>A0A919G890</accession>
<dbReference type="InterPro" id="IPR011989">
    <property type="entry name" value="ARM-like"/>
</dbReference>
<reference evidence="1" key="1">
    <citation type="journal article" date="2014" name="Int. J. Syst. Evol. Microbiol.">
        <title>Complete genome sequence of Corynebacterium casei LMG S-19264T (=DSM 44701T), isolated from a smear-ripened cheese.</title>
        <authorList>
            <consortium name="US DOE Joint Genome Institute (JGI-PGF)"/>
            <person name="Walter F."/>
            <person name="Albersmeier A."/>
            <person name="Kalinowski J."/>
            <person name="Ruckert C."/>
        </authorList>
    </citation>
    <scope>NUCLEOTIDE SEQUENCE</scope>
    <source>
        <strain evidence="1">JCM 4646</strain>
    </source>
</reference>
<dbReference type="InterPro" id="IPR016024">
    <property type="entry name" value="ARM-type_fold"/>
</dbReference>
<keyword evidence="2" id="KW-1185">Reference proteome</keyword>